<dbReference type="InterPro" id="IPR045090">
    <property type="entry name" value="Pept_M3A_M3B"/>
</dbReference>
<evidence type="ECO:0000256" key="3">
    <source>
        <dbReference type="ARBA" id="ARBA00022801"/>
    </source>
</evidence>
<evidence type="ECO:0000313" key="8">
    <source>
        <dbReference type="EMBL" id="KXG42727.1"/>
    </source>
</evidence>
<keyword evidence="9" id="KW-1185">Reference proteome</keyword>
<gene>
    <name evidence="8" type="ORF">U473_00715</name>
</gene>
<keyword evidence="1 6" id="KW-0645">Protease</keyword>
<dbReference type="NCBIfam" id="TIGR02289">
    <property type="entry name" value="M3_not_pepF"/>
    <property type="match status" value="1"/>
</dbReference>
<dbReference type="OrthoDB" id="9762795at2"/>
<organism evidence="8 9">
    <name type="scientific">Tepidibacillus decaturensis</name>
    <dbReference type="NCBI Taxonomy" id="1413211"/>
    <lineage>
        <taxon>Bacteria</taxon>
        <taxon>Bacillati</taxon>
        <taxon>Bacillota</taxon>
        <taxon>Bacilli</taxon>
        <taxon>Bacillales</taxon>
        <taxon>Bacillaceae</taxon>
        <taxon>Tepidibacillus</taxon>
    </lineage>
</organism>
<dbReference type="AlphaFoldDB" id="A0A135L1G2"/>
<dbReference type="PANTHER" id="PTHR11804">
    <property type="entry name" value="PROTEASE M3 THIMET OLIGOPEPTIDASE-RELATED"/>
    <property type="match status" value="1"/>
</dbReference>
<dbReference type="Pfam" id="PF01432">
    <property type="entry name" value="Peptidase_M3"/>
    <property type="match status" value="1"/>
</dbReference>
<dbReference type="GO" id="GO:0006518">
    <property type="term" value="P:peptide metabolic process"/>
    <property type="evidence" value="ECO:0007669"/>
    <property type="project" value="TreeGrafter"/>
</dbReference>
<evidence type="ECO:0000256" key="4">
    <source>
        <dbReference type="ARBA" id="ARBA00022833"/>
    </source>
</evidence>
<proteinExistence type="inferred from homology"/>
<name>A0A135L1G2_9BACI</name>
<comment type="similarity">
    <text evidence="6">Belongs to the peptidase M3 family.</text>
</comment>
<comment type="cofactor">
    <cofactor evidence="6">
        <name>Zn(2+)</name>
        <dbReference type="ChEBI" id="CHEBI:29105"/>
    </cofactor>
    <text evidence="6">Binds 1 zinc ion.</text>
</comment>
<keyword evidence="4 6" id="KW-0862">Zinc</keyword>
<dbReference type="GO" id="GO:0004222">
    <property type="term" value="F:metalloendopeptidase activity"/>
    <property type="evidence" value="ECO:0007669"/>
    <property type="project" value="InterPro"/>
</dbReference>
<dbReference type="SUPFAM" id="SSF55486">
    <property type="entry name" value="Metalloproteases ('zincins'), catalytic domain"/>
    <property type="match status" value="1"/>
</dbReference>
<reference evidence="8 9" key="1">
    <citation type="submission" date="2016-02" db="EMBL/GenBank/DDBJ databases">
        <title>Draft Genome for Tepidibacillus decaturensis nov. sp. Strain Z9, an Anaerobic, Moderately Thermophilic and Heterotrophic Bacterium from Deep Subsurface of the Illinois Basin, USA.</title>
        <authorList>
            <person name="Dong Y."/>
            <person name="Chang J.Y."/>
            <person name="Sanford R."/>
            <person name="Fouke B.W."/>
        </authorList>
    </citation>
    <scope>NUCLEOTIDE SEQUENCE [LARGE SCALE GENOMIC DNA]</scope>
    <source>
        <strain evidence="8 9">Z9</strain>
    </source>
</reference>
<dbReference type="RefSeq" id="WP_069801124.1">
    <property type="nucleotide sequence ID" value="NZ_LSKU01000001.1"/>
</dbReference>
<dbReference type="GO" id="GO:0006508">
    <property type="term" value="P:proteolysis"/>
    <property type="evidence" value="ECO:0007669"/>
    <property type="project" value="UniProtKB-KW"/>
</dbReference>
<dbReference type="PANTHER" id="PTHR11804:SF48">
    <property type="entry name" value="PUTATIVE-RELATED"/>
    <property type="match status" value="1"/>
</dbReference>
<evidence type="ECO:0000256" key="5">
    <source>
        <dbReference type="ARBA" id="ARBA00023049"/>
    </source>
</evidence>
<keyword evidence="5 6" id="KW-0482">Metalloprotease</keyword>
<dbReference type="CDD" id="cd09606">
    <property type="entry name" value="M3B_PepF"/>
    <property type="match status" value="1"/>
</dbReference>
<comment type="caution">
    <text evidence="8">The sequence shown here is derived from an EMBL/GenBank/DDBJ whole genome shotgun (WGS) entry which is preliminary data.</text>
</comment>
<evidence type="ECO:0000259" key="7">
    <source>
        <dbReference type="Pfam" id="PF01432"/>
    </source>
</evidence>
<keyword evidence="3 6" id="KW-0378">Hydrolase</keyword>
<dbReference type="Proteomes" id="UP000070352">
    <property type="component" value="Unassembled WGS sequence"/>
</dbReference>
<accession>A0A135L1G2</accession>
<keyword evidence="2 6" id="KW-0479">Metal-binding</keyword>
<dbReference type="Gene3D" id="1.10.1370.30">
    <property type="match status" value="1"/>
</dbReference>
<dbReference type="InterPro" id="IPR011976">
    <property type="entry name" value="Pept_M3B_oligopep-rel"/>
</dbReference>
<feature type="domain" description="Peptidase M3A/M3B catalytic" evidence="7">
    <location>
        <begin position="165"/>
        <end position="552"/>
    </location>
</feature>
<dbReference type="STRING" id="1413211.U473_00715"/>
<sequence length="566" mass="67368">MSSFFIEKISFQDPKEVETKLETLLKKEIHSTRDLENWLREESQLFDEIDEILTGHYIEFQGHNDDEEIRQRFEHDQNVITPIIKKYEALLDKRFYDNPYREQLDTEKYSELIKRRVNSIEIFREENIPLEVQEQNLSTEYYKVTGNMTVEWEGEAKTLQQMSIYLKDPDRSIREKAWKLVQARRLEDKDKLDEIMDQLVKIRHQIALNAGFENYRDYMFKKYERFSYTPEDTYQFHEAVQKYVVPLKDEIEKEHQKELGLKDYRPWDLTAVKEGDQPLKPFTTTDELVDGVTRIFRRTDSNFAKMLEDMNDHHTLDLDSRKAKSPGGFCAPLSVSNRSFIFMNASGTHDDMTTLVHEGGHSVHNLFKSQLDLRIYKSTPMESAEFASMGMELLSMDKWDEFYKNDEDLKKAKREQLEGIIKFLPWAMTIDKFQHWIYLNPEHSAEERNDQFKEIALSLSQHYEDWSGYEEELRHRWKAQLHIYEVPFYYIEYAIAQLGAVQIWKQYKENPEQALANYKKALSLGSSRPLPEIYEAAGIKFDFSEAMIKELMEFVREELNQLGTHN</sequence>
<protein>
    <submittedName>
        <fullName evidence="8">Oligoendopeptidase F</fullName>
    </submittedName>
</protein>
<evidence type="ECO:0000256" key="1">
    <source>
        <dbReference type="ARBA" id="ARBA00022670"/>
    </source>
</evidence>
<evidence type="ECO:0000313" key="9">
    <source>
        <dbReference type="Proteomes" id="UP000070352"/>
    </source>
</evidence>
<dbReference type="EMBL" id="LSKU01000001">
    <property type="protein sequence ID" value="KXG42727.1"/>
    <property type="molecule type" value="Genomic_DNA"/>
</dbReference>
<dbReference type="GO" id="GO:0046872">
    <property type="term" value="F:metal ion binding"/>
    <property type="evidence" value="ECO:0007669"/>
    <property type="project" value="UniProtKB-UniRule"/>
</dbReference>
<evidence type="ECO:0000256" key="6">
    <source>
        <dbReference type="RuleBase" id="RU003435"/>
    </source>
</evidence>
<evidence type="ECO:0000256" key="2">
    <source>
        <dbReference type="ARBA" id="ARBA00022723"/>
    </source>
</evidence>
<dbReference type="InterPro" id="IPR001567">
    <property type="entry name" value="Pept_M3A_M3B_dom"/>
</dbReference>